<keyword evidence="6" id="KW-0677">Repeat</keyword>
<proteinExistence type="predicted"/>
<keyword evidence="7" id="KW-0547">Nucleotide-binding</keyword>
<dbReference type="CDD" id="cd03216">
    <property type="entry name" value="ABC_Carb_Monos_I"/>
    <property type="match status" value="1"/>
</dbReference>
<dbReference type="GO" id="GO:0005886">
    <property type="term" value="C:plasma membrane"/>
    <property type="evidence" value="ECO:0007669"/>
    <property type="project" value="UniProtKB-SubCell"/>
</dbReference>
<accession>A0A6N2WAY1</accession>
<dbReference type="Gene3D" id="3.40.50.300">
    <property type="entry name" value="P-loop containing nucleotide triphosphate hydrolases"/>
    <property type="match status" value="2"/>
</dbReference>
<evidence type="ECO:0000256" key="5">
    <source>
        <dbReference type="ARBA" id="ARBA00022597"/>
    </source>
</evidence>
<dbReference type="PANTHER" id="PTHR43790:SF3">
    <property type="entry name" value="D-ALLOSE IMPORT ATP-BINDING PROTEIN ALSA-RELATED"/>
    <property type="match status" value="1"/>
</dbReference>
<dbReference type="CDD" id="cd03215">
    <property type="entry name" value="ABC_Carb_Monos_II"/>
    <property type="match status" value="1"/>
</dbReference>
<dbReference type="InterPro" id="IPR027417">
    <property type="entry name" value="P-loop_NTPase"/>
</dbReference>
<keyword evidence="12" id="KW-0378">Hydrolase</keyword>
<keyword evidence="8 12" id="KW-0067">ATP-binding</keyword>
<feature type="domain" description="ABC transporter" evidence="11">
    <location>
        <begin position="246"/>
        <end position="494"/>
    </location>
</feature>
<dbReference type="SMART" id="SM00382">
    <property type="entry name" value="AAA"/>
    <property type="match status" value="2"/>
</dbReference>
<name>A0A6N2WAY1_9FIRM</name>
<dbReference type="InterPro" id="IPR050107">
    <property type="entry name" value="ABC_carbohydrate_import_ATPase"/>
</dbReference>
<dbReference type="InterPro" id="IPR003593">
    <property type="entry name" value="AAA+_ATPase"/>
</dbReference>
<dbReference type="SUPFAM" id="SSF52540">
    <property type="entry name" value="P-loop containing nucleoside triphosphate hydrolases"/>
    <property type="match status" value="2"/>
</dbReference>
<dbReference type="PROSITE" id="PS00211">
    <property type="entry name" value="ABC_TRANSPORTER_1"/>
    <property type="match status" value="1"/>
</dbReference>
<evidence type="ECO:0000256" key="1">
    <source>
        <dbReference type="ARBA" id="ARBA00004202"/>
    </source>
</evidence>
<gene>
    <name evidence="12" type="primary">rbsA_11</name>
    <name evidence="12" type="ORF">CBLFYP116_03497</name>
</gene>
<dbReference type="EC" id="3.6.3.17" evidence="12"/>
<dbReference type="FunFam" id="3.40.50.300:FF:000126">
    <property type="entry name" value="Galactose/methyl galactoside import ATP-binding protein MglA"/>
    <property type="match status" value="1"/>
</dbReference>
<dbReference type="Pfam" id="PF00005">
    <property type="entry name" value="ABC_tran"/>
    <property type="match status" value="2"/>
</dbReference>
<keyword evidence="3" id="KW-0813">Transport</keyword>
<evidence type="ECO:0000256" key="6">
    <source>
        <dbReference type="ARBA" id="ARBA00022737"/>
    </source>
</evidence>
<keyword evidence="10" id="KW-0472">Membrane</keyword>
<evidence type="ECO:0000256" key="10">
    <source>
        <dbReference type="ARBA" id="ARBA00023136"/>
    </source>
</evidence>
<dbReference type="PROSITE" id="PS50893">
    <property type="entry name" value="ABC_TRANSPORTER_2"/>
    <property type="match status" value="2"/>
</dbReference>
<dbReference type="PANTHER" id="PTHR43790">
    <property type="entry name" value="CARBOHYDRATE TRANSPORT ATP-BINDING PROTEIN MG119-RELATED"/>
    <property type="match status" value="1"/>
</dbReference>
<dbReference type="GO" id="GO:0016887">
    <property type="term" value="F:ATP hydrolysis activity"/>
    <property type="evidence" value="ECO:0007669"/>
    <property type="project" value="InterPro"/>
</dbReference>
<evidence type="ECO:0000256" key="4">
    <source>
        <dbReference type="ARBA" id="ARBA00022475"/>
    </source>
</evidence>
<dbReference type="AlphaFoldDB" id="A0A6N2WAY1"/>
<protein>
    <submittedName>
        <fullName evidence="12">Ribose import ATP-binding protein RbsA</fullName>
        <ecNumber evidence="12">3.6.3.17</ecNumber>
    </submittedName>
</protein>
<evidence type="ECO:0000259" key="11">
    <source>
        <dbReference type="PROSITE" id="PS50893"/>
    </source>
</evidence>
<dbReference type="EMBL" id="CACRTF010000014">
    <property type="protein sequence ID" value="VYT39705.1"/>
    <property type="molecule type" value="Genomic_DNA"/>
</dbReference>
<keyword evidence="5" id="KW-0762">Sugar transport</keyword>
<evidence type="ECO:0000256" key="8">
    <source>
        <dbReference type="ARBA" id="ARBA00022840"/>
    </source>
</evidence>
<dbReference type="InterPro" id="IPR003439">
    <property type="entry name" value="ABC_transporter-like_ATP-bd"/>
</dbReference>
<dbReference type="GO" id="GO:0005524">
    <property type="term" value="F:ATP binding"/>
    <property type="evidence" value="ECO:0007669"/>
    <property type="project" value="UniProtKB-KW"/>
</dbReference>
<evidence type="ECO:0000313" key="12">
    <source>
        <dbReference type="EMBL" id="VYT39705.1"/>
    </source>
</evidence>
<reference evidence="12" key="1">
    <citation type="submission" date="2019-11" db="EMBL/GenBank/DDBJ databases">
        <authorList>
            <person name="Feng L."/>
        </authorList>
    </citation>
    <scope>NUCLEOTIDE SEQUENCE</scope>
    <source>
        <strain evidence="12">CbolteaeLFYP116</strain>
    </source>
</reference>
<evidence type="ECO:0000256" key="7">
    <source>
        <dbReference type="ARBA" id="ARBA00022741"/>
    </source>
</evidence>
<organism evidence="12">
    <name type="scientific">Enterocloster bolteae</name>
    <dbReference type="NCBI Taxonomy" id="208479"/>
    <lineage>
        <taxon>Bacteria</taxon>
        <taxon>Bacillati</taxon>
        <taxon>Bacillota</taxon>
        <taxon>Clostridia</taxon>
        <taxon>Lachnospirales</taxon>
        <taxon>Lachnospiraceae</taxon>
        <taxon>Enterocloster</taxon>
    </lineage>
</organism>
<keyword evidence="4" id="KW-1003">Cell membrane</keyword>
<evidence type="ECO:0000256" key="3">
    <source>
        <dbReference type="ARBA" id="ARBA00022448"/>
    </source>
</evidence>
<dbReference type="GO" id="GO:0015749">
    <property type="term" value="P:monosaccharide transmembrane transport"/>
    <property type="evidence" value="ECO:0007669"/>
    <property type="project" value="UniProtKB-ARBA"/>
</dbReference>
<evidence type="ECO:0000256" key="2">
    <source>
        <dbReference type="ARBA" id="ARBA00004533"/>
    </source>
</evidence>
<feature type="domain" description="ABC transporter" evidence="11">
    <location>
        <begin position="4"/>
        <end position="240"/>
    </location>
</feature>
<keyword evidence="9" id="KW-1278">Translocase</keyword>
<dbReference type="FunFam" id="3.40.50.300:FF:000127">
    <property type="entry name" value="Ribose import ATP-binding protein RbsA"/>
    <property type="match status" value="1"/>
</dbReference>
<evidence type="ECO:0000256" key="9">
    <source>
        <dbReference type="ARBA" id="ARBA00022967"/>
    </source>
</evidence>
<dbReference type="InterPro" id="IPR017871">
    <property type="entry name" value="ABC_transporter-like_CS"/>
</dbReference>
<sequence length="500" mass="55500">MVLLKMQNICKSFPGVKVLDQVNLDLKEGEVHALLGENGAGKSTLIKILGGIYTADSGSIFLQGKEVKVNSVMDAQKNEIRIIHQEIVLVPFRTITENMFLGRELKSKAGFLDKKQMYEETDKIIREFGLNLSPDTLIQDLSIGMQQLVEIMKAVSTEARIIVMDEPTSSLSDHEVDLLFKTIGLLKEKGAGIIYISHKISELYEIADRVTVLRDGHTIQTCRISEVSSEQLINMMVGRELTKYYIKTDNLIGGVSLEVKKLCCGRKFKDVSFYARYGEIVGFSGLVGAGRTEVMKGIFGILRTDSGSICLDGKQIDIRRPRDAICAGIAYIPEDRKNEGLILINSVAFNMTLAALKEIIKGIRVNKKKRAEMVKHYVDAFSIKVTSGEQLVGNLSGGNQQKVVLGKWLANKPKVIILDEPTRGIDVGSKSEIYRIVNQLAGEGVSVILVSSELPEVINMCDRVYIMSEGHIRGEISRSEFSQEKIMDYAAGRRADETEE</sequence>
<comment type="subcellular location">
    <subcellularLocation>
        <location evidence="2">Cell inner membrane</location>
    </subcellularLocation>
    <subcellularLocation>
        <location evidence="1">Cell membrane</location>
        <topology evidence="1">Peripheral membrane protein</topology>
    </subcellularLocation>
</comment>